<evidence type="ECO:0000259" key="2">
    <source>
        <dbReference type="Pfam" id="PF07790"/>
    </source>
</evidence>
<comment type="caution">
    <text evidence="3">The sequence shown here is derived from an EMBL/GenBank/DDBJ whole genome shotgun (WGS) entry which is preliminary data.</text>
</comment>
<name>A0AAE4MIH9_9EURY</name>
<feature type="transmembrane region" description="Helical" evidence="1">
    <location>
        <begin position="21"/>
        <end position="42"/>
    </location>
</feature>
<evidence type="ECO:0000313" key="3">
    <source>
        <dbReference type="EMBL" id="MDV0446481.1"/>
    </source>
</evidence>
<keyword evidence="1" id="KW-0472">Membrane</keyword>
<proteinExistence type="predicted"/>
<dbReference type="InterPro" id="IPR012859">
    <property type="entry name" value="Pilin_N_archaeal"/>
</dbReference>
<keyword evidence="4" id="KW-1185">Reference proteome</keyword>
<dbReference type="AlphaFoldDB" id="A0AAE4MIH9"/>
<dbReference type="Proteomes" id="UP001271789">
    <property type="component" value="Unassembled WGS sequence"/>
</dbReference>
<evidence type="ECO:0000256" key="1">
    <source>
        <dbReference type="SAM" id="Phobius"/>
    </source>
</evidence>
<protein>
    <recommendedName>
        <fullName evidence="2">Archaeal Type IV pilin N-terminal domain-containing protein</fullName>
    </recommendedName>
</protein>
<gene>
    <name evidence="3" type="ORF">MsAg5_03200</name>
</gene>
<dbReference type="RefSeq" id="WP_338098877.1">
    <property type="nucleotide sequence ID" value="NZ_JAWDKD010000007.1"/>
</dbReference>
<organism evidence="3 4">
    <name type="scientific">Methanolapillus africanus</name>
    <dbReference type="NCBI Taxonomy" id="3028297"/>
    <lineage>
        <taxon>Archaea</taxon>
        <taxon>Methanobacteriati</taxon>
        <taxon>Methanobacteriota</taxon>
        <taxon>Stenosarchaea group</taxon>
        <taxon>Methanomicrobia</taxon>
        <taxon>Methanosarcinales</taxon>
        <taxon>Methanosarcinaceae</taxon>
        <taxon>Methanolapillus</taxon>
    </lineage>
</organism>
<feature type="domain" description="Archaeal Type IV pilin N-terminal" evidence="2">
    <location>
        <begin position="12"/>
        <end position="99"/>
    </location>
</feature>
<keyword evidence="1" id="KW-0812">Transmembrane</keyword>
<evidence type="ECO:0000313" key="4">
    <source>
        <dbReference type="Proteomes" id="UP001271789"/>
    </source>
</evidence>
<accession>A0AAE4MIH9</accession>
<sequence length="211" mass="22778">MKNKDQIHRFNQGISPVISSLLLLLIVLLMCGAIFMNAAGWMESNDLTAVKPVKIELVDASCGNHADDNSRFQDNVLILKNVGGNPVPVGEISLKMTGKGDAYQGIPGSGGKMIIGDIEIRYEHLNVTDKNPNYQKQNAEMLKDGIWSPGEQLVLTGNDSKSSADSSVFVGVNGNFSTSNNYGLTAGETIDVVAFQSNQIVFKNTFSIPKK</sequence>
<dbReference type="EMBL" id="JAWDKD010000007">
    <property type="protein sequence ID" value="MDV0446481.1"/>
    <property type="molecule type" value="Genomic_DNA"/>
</dbReference>
<dbReference type="Pfam" id="PF07790">
    <property type="entry name" value="Pilin_N"/>
    <property type="match status" value="1"/>
</dbReference>
<reference evidence="3" key="1">
    <citation type="submission" date="2023-06" db="EMBL/GenBank/DDBJ databases">
        <title>Genome sequence of Methanosarcinaceae archaeon Ag5.</title>
        <authorList>
            <person name="Protasov E."/>
            <person name="Platt K."/>
            <person name="Poehlein A."/>
            <person name="Daniel R."/>
            <person name="Brune A."/>
        </authorList>
    </citation>
    <scope>NUCLEOTIDE SEQUENCE</scope>
    <source>
        <strain evidence="3">Ag5</strain>
    </source>
</reference>
<keyword evidence="1" id="KW-1133">Transmembrane helix</keyword>